<accession>A0AAE0ND48</accession>
<feature type="repeat" description="PPR" evidence="2">
    <location>
        <begin position="757"/>
        <end position="791"/>
    </location>
</feature>
<dbReference type="AlphaFoldDB" id="A0AAE0ND48"/>
<dbReference type="PANTHER" id="PTHR47933:SF11">
    <property type="entry name" value="PENTATRICOPEPTIDE REPEAT-CONTAINING PROTEIN 2"/>
    <property type="match status" value="1"/>
</dbReference>
<feature type="region of interest" description="Disordered" evidence="3">
    <location>
        <begin position="831"/>
        <end position="883"/>
    </location>
</feature>
<name>A0AAE0ND48_9PEZI</name>
<feature type="region of interest" description="Disordered" evidence="3">
    <location>
        <begin position="58"/>
        <end position="81"/>
    </location>
</feature>
<dbReference type="InterPro" id="IPR011990">
    <property type="entry name" value="TPR-like_helical_dom_sf"/>
</dbReference>
<organism evidence="4 5">
    <name type="scientific">Podospora didyma</name>
    <dbReference type="NCBI Taxonomy" id="330526"/>
    <lineage>
        <taxon>Eukaryota</taxon>
        <taxon>Fungi</taxon>
        <taxon>Dikarya</taxon>
        <taxon>Ascomycota</taxon>
        <taxon>Pezizomycotina</taxon>
        <taxon>Sordariomycetes</taxon>
        <taxon>Sordariomycetidae</taxon>
        <taxon>Sordariales</taxon>
        <taxon>Podosporaceae</taxon>
        <taxon>Podospora</taxon>
    </lineage>
</organism>
<dbReference type="GO" id="GO:0003729">
    <property type="term" value="F:mRNA binding"/>
    <property type="evidence" value="ECO:0007669"/>
    <property type="project" value="TreeGrafter"/>
</dbReference>
<evidence type="ECO:0000256" key="3">
    <source>
        <dbReference type="SAM" id="MobiDB-lite"/>
    </source>
</evidence>
<sequence length="883" mass="100197">MHRSCLGRQSCVCRARQQFGARFRPQPLRPSSTYSTCPSHTEHVDAAPAVAYKRIPQPDALNSTLPGSSRPFPGNPPSRTLKKSIIDDIRDRVSHNGEDDGLASTVLPAEEDGAHRDGPLWDEALQHIAREDGDNLVSYGHRLKEFDQKEYSEVCQSCSPADLLMELAIYRDFKKKFLYAWYRPREGQDRFDEDCFPPRYIDRPIYKKKMVFLKAISEMTDVKDVRTQWQRHLESSGITSPIELRREWTQMIVMALHMPHNAHLVAAATWDTEISPPFALRHLMSFLVRRLEREMPLEQRTEYVDSIGGLVIDILQRSNREWHLTGRRRSWSPNSCVIFRQINLFMIMRDLETSRAAELYFALENYGHELNVWTTLQFASKFAKDAAFKTLAADLLSRIVKKWPTAMQTPFAAALCTSIFTFVDTEYSTEERKELSSHLYETILKIGMDPNLITFTAIIRNLTLNDELASAWQVFDLMVSRGITPDLTAHTVLLSGVKHVADIDSLQPIVREVLQQGPGDHVFYSELLHAIFLCGLREARREQLKLPRVVPAFSTMLRVYSKFYKMSPLRKLLGVDLKLYLRDDDPSDADPPIHSWKWKTKVLLNTVAAHAPHTDLLEPTSYTLNIMLLGYLKGMAEVYSIIALYARFEALLKGGNPVALLLTQGNDPAVAHNVFIKAATEWDGMLRVGLDIVSGMLRDATAAAEAAEAGDVDNTPRHPPPSAHTWNILLHACMARQQFRQAERVLELMRESSMEPDIVTWNTLIAGYARANNTMKTVETLQRMDKAGKKADDSTMRGFSFLQDQKEALAIMERMMQKTHELQLHQQDIDEGRLGGASPPQGERLEMGLETRQQVEAISGENSQYSESLEQVSSAEAASSQRT</sequence>
<protein>
    <recommendedName>
        <fullName evidence="6">Pentatricopeptide repeat-containing protein</fullName>
    </recommendedName>
</protein>
<gene>
    <name evidence="4" type="ORF">B0H63DRAFT_243009</name>
</gene>
<reference evidence="4" key="1">
    <citation type="journal article" date="2023" name="Mol. Phylogenet. Evol.">
        <title>Genome-scale phylogeny and comparative genomics of the fungal order Sordariales.</title>
        <authorList>
            <person name="Hensen N."/>
            <person name="Bonometti L."/>
            <person name="Westerberg I."/>
            <person name="Brannstrom I.O."/>
            <person name="Guillou S."/>
            <person name="Cros-Aarteil S."/>
            <person name="Calhoun S."/>
            <person name="Haridas S."/>
            <person name="Kuo A."/>
            <person name="Mondo S."/>
            <person name="Pangilinan J."/>
            <person name="Riley R."/>
            <person name="LaButti K."/>
            <person name="Andreopoulos B."/>
            <person name="Lipzen A."/>
            <person name="Chen C."/>
            <person name="Yan M."/>
            <person name="Daum C."/>
            <person name="Ng V."/>
            <person name="Clum A."/>
            <person name="Steindorff A."/>
            <person name="Ohm R.A."/>
            <person name="Martin F."/>
            <person name="Silar P."/>
            <person name="Natvig D.O."/>
            <person name="Lalanne C."/>
            <person name="Gautier V."/>
            <person name="Ament-Velasquez S.L."/>
            <person name="Kruys A."/>
            <person name="Hutchinson M.I."/>
            <person name="Powell A.J."/>
            <person name="Barry K."/>
            <person name="Miller A.N."/>
            <person name="Grigoriev I.V."/>
            <person name="Debuchy R."/>
            <person name="Gladieux P."/>
            <person name="Hiltunen Thoren M."/>
            <person name="Johannesson H."/>
        </authorList>
    </citation>
    <scope>NUCLEOTIDE SEQUENCE</scope>
    <source>
        <strain evidence="4">CBS 232.78</strain>
    </source>
</reference>
<evidence type="ECO:0000313" key="4">
    <source>
        <dbReference type="EMBL" id="KAK3378284.1"/>
    </source>
</evidence>
<reference evidence="4" key="2">
    <citation type="submission" date="2023-06" db="EMBL/GenBank/DDBJ databases">
        <authorList>
            <consortium name="Lawrence Berkeley National Laboratory"/>
            <person name="Haridas S."/>
            <person name="Hensen N."/>
            <person name="Bonometti L."/>
            <person name="Westerberg I."/>
            <person name="Brannstrom I.O."/>
            <person name="Guillou S."/>
            <person name="Cros-Aarteil S."/>
            <person name="Calhoun S."/>
            <person name="Kuo A."/>
            <person name="Mondo S."/>
            <person name="Pangilinan J."/>
            <person name="Riley R."/>
            <person name="LaButti K."/>
            <person name="Andreopoulos B."/>
            <person name="Lipzen A."/>
            <person name="Chen C."/>
            <person name="Yanf M."/>
            <person name="Daum C."/>
            <person name="Ng V."/>
            <person name="Clum A."/>
            <person name="Steindorff A."/>
            <person name="Ohm R."/>
            <person name="Martin F."/>
            <person name="Silar P."/>
            <person name="Natvig D."/>
            <person name="Lalanne C."/>
            <person name="Gautier V."/>
            <person name="Ament-velasquez S.L."/>
            <person name="Kruys A."/>
            <person name="Hutchinson M.I."/>
            <person name="Powell A.J."/>
            <person name="Barry K."/>
            <person name="Miller A.N."/>
            <person name="Grigoriev I.V."/>
            <person name="Debuchy R."/>
            <person name="Gladieux P."/>
            <person name="Thoren M.H."/>
            <person name="Johannesson H."/>
        </authorList>
    </citation>
    <scope>NUCLEOTIDE SEQUENCE</scope>
    <source>
        <strain evidence="4">CBS 232.78</strain>
    </source>
</reference>
<dbReference type="InterPro" id="IPR002885">
    <property type="entry name" value="PPR_rpt"/>
</dbReference>
<dbReference type="PANTHER" id="PTHR47933">
    <property type="entry name" value="PENTATRICOPEPTIDE REPEAT-CONTAINING PROTEIN 1, MITOCHONDRIAL"/>
    <property type="match status" value="1"/>
</dbReference>
<evidence type="ECO:0008006" key="6">
    <source>
        <dbReference type="Google" id="ProtNLM"/>
    </source>
</evidence>
<feature type="compositionally biased region" description="Low complexity" evidence="3">
    <location>
        <begin position="866"/>
        <end position="883"/>
    </location>
</feature>
<evidence type="ECO:0000256" key="1">
    <source>
        <dbReference type="ARBA" id="ARBA00022737"/>
    </source>
</evidence>
<evidence type="ECO:0000256" key="2">
    <source>
        <dbReference type="PROSITE-ProRule" id="PRU00708"/>
    </source>
</evidence>
<dbReference type="Pfam" id="PF13041">
    <property type="entry name" value="PPR_2"/>
    <property type="match status" value="1"/>
</dbReference>
<dbReference type="Pfam" id="PF13812">
    <property type="entry name" value="PPR_3"/>
    <property type="match status" value="1"/>
</dbReference>
<evidence type="ECO:0000313" key="5">
    <source>
        <dbReference type="Proteomes" id="UP001285441"/>
    </source>
</evidence>
<dbReference type="NCBIfam" id="TIGR00756">
    <property type="entry name" value="PPR"/>
    <property type="match status" value="3"/>
</dbReference>
<feature type="compositionally biased region" description="Polar residues" evidence="3">
    <location>
        <begin position="851"/>
        <end position="865"/>
    </location>
</feature>
<feature type="repeat" description="PPR" evidence="2">
    <location>
        <begin position="722"/>
        <end position="756"/>
    </location>
</feature>
<dbReference type="InterPro" id="IPR051240">
    <property type="entry name" value="Mito_RNA-Proc/Resp"/>
</dbReference>
<keyword evidence="1" id="KW-0677">Repeat</keyword>
<keyword evidence="5" id="KW-1185">Reference proteome</keyword>
<feature type="repeat" description="PPR" evidence="2">
    <location>
        <begin position="451"/>
        <end position="485"/>
    </location>
</feature>
<dbReference type="PROSITE" id="PS51375">
    <property type="entry name" value="PPR"/>
    <property type="match status" value="3"/>
</dbReference>
<dbReference type="Proteomes" id="UP001285441">
    <property type="component" value="Unassembled WGS sequence"/>
</dbReference>
<dbReference type="EMBL" id="JAULSW010000006">
    <property type="protein sequence ID" value="KAK3378284.1"/>
    <property type="molecule type" value="Genomic_DNA"/>
</dbReference>
<dbReference type="Gene3D" id="1.25.40.10">
    <property type="entry name" value="Tetratricopeptide repeat domain"/>
    <property type="match status" value="2"/>
</dbReference>
<proteinExistence type="predicted"/>
<comment type="caution">
    <text evidence="4">The sequence shown here is derived from an EMBL/GenBank/DDBJ whole genome shotgun (WGS) entry which is preliminary data.</text>
</comment>